<evidence type="ECO:0000256" key="2">
    <source>
        <dbReference type="ARBA" id="ARBA00023125"/>
    </source>
</evidence>
<dbReference type="CDD" id="cd00090">
    <property type="entry name" value="HTH_ARSR"/>
    <property type="match status" value="1"/>
</dbReference>
<proteinExistence type="predicted"/>
<accession>A0A9J6PJF5</accession>
<organism evidence="5 6">
    <name type="scientific">Futiania mangrovi</name>
    <dbReference type="NCBI Taxonomy" id="2959716"/>
    <lineage>
        <taxon>Bacteria</taxon>
        <taxon>Pseudomonadati</taxon>
        <taxon>Pseudomonadota</taxon>
        <taxon>Alphaproteobacteria</taxon>
        <taxon>Futianiales</taxon>
        <taxon>Futianiaceae</taxon>
        <taxon>Futiania</taxon>
    </lineage>
</organism>
<evidence type="ECO:0000313" key="5">
    <source>
        <dbReference type="EMBL" id="MCP1336679.1"/>
    </source>
</evidence>
<dbReference type="PANTHER" id="PTHR43132:SF2">
    <property type="entry name" value="ARSENICAL RESISTANCE OPERON REPRESSOR ARSR-RELATED"/>
    <property type="match status" value="1"/>
</dbReference>
<dbReference type="EMBL" id="JAMZFT010000002">
    <property type="protein sequence ID" value="MCP1336679.1"/>
    <property type="molecule type" value="Genomic_DNA"/>
</dbReference>
<evidence type="ECO:0000259" key="4">
    <source>
        <dbReference type="PROSITE" id="PS50987"/>
    </source>
</evidence>
<dbReference type="SUPFAM" id="SSF46785">
    <property type="entry name" value="Winged helix' DNA-binding domain"/>
    <property type="match status" value="1"/>
</dbReference>
<dbReference type="NCBIfam" id="NF033788">
    <property type="entry name" value="HTH_metalloreg"/>
    <property type="match status" value="1"/>
</dbReference>
<keyword evidence="6" id="KW-1185">Reference proteome</keyword>
<dbReference type="PANTHER" id="PTHR43132">
    <property type="entry name" value="ARSENICAL RESISTANCE OPERON REPRESSOR ARSR-RELATED"/>
    <property type="match status" value="1"/>
</dbReference>
<gene>
    <name evidence="5" type="ORF">NJQ99_09695</name>
</gene>
<keyword evidence="3" id="KW-0804">Transcription</keyword>
<dbReference type="Proteomes" id="UP001055804">
    <property type="component" value="Unassembled WGS sequence"/>
</dbReference>
<feature type="domain" description="HTH arsR-type" evidence="4">
    <location>
        <begin position="1"/>
        <end position="95"/>
    </location>
</feature>
<dbReference type="AlphaFoldDB" id="A0A9J6PJF5"/>
<evidence type="ECO:0000256" key="1">
    <source>
        <dbReference type="ARBA" id="ARBA00023015"/>
    </source>
</evidence>
<sequence>MEQEDAARLFSALSQETRLAVVRRLVRAGRGGCAAGDLAEGLGVAPATLSFHLKELTHAGLVSSRREGRSIRYAAELERVSALARFLLEECCAEDADPAADCRAVPACAPARTREPQGG</sequence>
<dbReference type="InterPro" id="IPR036388">
    <property type="entry name" value="WH-like_DNA-bd_sf"/>
</dbReference>
<dbReference type="InterPro" id="IPR036390">
    <property type="entry name" value="WH_DNA-bd_sf"/>
</dbReference>
<keyword evidence="1" id="KW-0805">Transcription regulation</keyword>
<evidence type="ECO:0000256" key="3">
    <source>
        <dbReference type="ARBA" id="ARBA00023163"/>
    </source>
</evidence>
<keyword evidence="2" id="KW-0238">DNA-binding</keyword>
<dbReference type="GO" id="GO:0003677">
    <property type="term" value="F:DNA binding"/>
    <property type="evidence" value="ECO:0007669"/>
    <property type="project" value="UniProtKB-KW"/>
</dbReference>
<dbReference type="InterPro" id="IPR051011">
    <property type="entry name" value="Metal_resp_trans_reg"/>
</dbReference>
<dbReference type="InterPro" id="IPR001845">
    <property type="entry name" value="HTH_ArsR_DNA-bd_dom"/>
</dbReference>
<dbReference type="SMART" id="SM00418">
    <property type="entry name" value="HTH_ARSR"/>
    <property type="match status" value="1"/>
</dbReference>
<reference evidence="5" key="1">
    <citation type="submission" date="2022-06" db="EMBL/GenBank/DDBJ databases">
        <title>Isolation and Genomics of Futiania mangrovii gen. nov., sp. nov., a Rare and Metabolically-versatile member in the Class Alphaproteobacteria.</title>
        <authorList>
            <person name="Liu L."/>
            <person name="Huang W.-C."/>
            <person name="Pan J."/>
            <person name="Li J."/>
            <person name="Huang Y."/>
            <person name="Du H."/>
            <person name="Liu Y."/>
            <person name="Li M."/>
        </authorList>
    </citation>
    <scope>NUCLEOTIDE SEQUENCE</scope>
    <source>
        <strain evidence="5">FT118</strain>
    </source>
</reference>
<dbReference type="Gene3D" id="1.10.10.10">
    <property type="entry name" value="Winged helix-like DNA-binding domain superfamily/Winged helix DNA-binding domain"/>
    <property type="match status" value="1"/>
</dbReference>
<dbReference type="PROSITE" id="PS50987">
    <property type="entry name" value="HTH_ARSR_2"/>
    <property type="match status" value="1"/>
</dbReference>
<protein>
    <submittedName>
        <fullName evidence="5">Metalloregulator ArsR/SmtB family transcription factor</fullName>
    </submittedName>
</protein>
<dbReference type="InterPro" id="IPR011991">
    <property type="entry name" value="ArsR-like_HTH"/>
</dbReference>
<dbReference type="Pfam" id="PF12840">
    <property type="entry name" value="HTH_20"/>
    <property type="match status" value="1"/>
</dbReference>
<evidence type="ECO:0000313" key="6">
    <source>
        <dbReference type="Proteomes" id="UP001055804"/>
    </source>
</evidence>
<comment type="caution">
    <text evidence="5">The sequence shown here is derived from an EMBL/GenBank/DDBJ whole genome shotgun (WGS) entry which is preliminary data.</text>
</comment>
<name>A0A9J6PJF5_9PROT</name>
<dbReference type="RefSeq" id="WP_269332630.1">
    <property type="nucleotide sequence ID" value="NZ_JAMZFT010000002.1"/>
</dbReference>
<dbReference type="PRINTS" id="PR00778">
    <property type="entry name" value="HTHARSR"/>
</dbReference>
<dbReference type="GO" id="GO:0003700">
    <property type="term" value="F:DNA-binding transcription factor activity"/>
    <property type="evidence" value="ECO:0007669"/>
    <property type="project" value="InterPro"/>
</dbReference>